<accession>A0A7W3JIU9</accession>
<feature type="region of interest" description="Disordered" evidence="2">
    <location>
        <begin position="243"/>
        <end position="267"/>
    </location>
</feature>
<sequence>MNIESWGGGVVLALVAVLWLVYLVPTWHKRQEYLATERNAVRLQQTLRILAQTAELPEEVRIEANAKSVADAQRILRDEEARREALRRAHEAARQRAITRELAAAGPKLSAADRDPALAARRLRRSRLVSTVTLVVSVVAVVFAALDLRGAWVLGVAGLVFGAGAVAMLSQLAAVSRARSRRQAVAAPPVAQPFRDFAGVMSSGERAEEARDSEPAVSREWTPVPVPKPLYLRRGRQRAVASNAAGAAAGASTASRTDAAPELRAESARSVQALREAQLDALRQAARAEAALNAPSRVGRDRPAPPAPEATTPATRPEPAAQPAPPAVVSPFARMGIIDDLGESTFRLDEALERRRAV</sequence>
<gene>
    <name evidence="5" type="ORF">FB463_001901</name>
    <name evidence="4" type="ORF">FFA01_29750</name>
</gene>
<evidence type="ECO:0000313" key="6">
    <source>
        <dbReference type="Proteomes" id="UP000321154"/>
    </source>
</evidence>
<feature type="transmembrane region" description="Helical" evidence="3">
    <location>
        <begin position="128"/>
        <end position="146"/>
    </location>
</feature>
<feature type="transmembrane region" description="Helical" evidence="3">
    <location>
        <begin position="6"/>
        <end position="24"/>
    </location>
</feature>
<feature type="compositionally biased region" description="Basic and acidic residues" evidence="2">
    <location>
        <begin position="205"/>
        <end position="214"/>
    </location>
</feature>
<keyword evidence="6" id="KW-1185">Reference proteome</keyword>
<dbReference type="EMBL" id="JACGWW010000002">
    <property type="protein sequence ID" value="MBA8813652.1"/>
    <property type="molecule type" value="Genomic_DNA"/>
</dbReference>
<organism evidence="5 7">
    <name type="scientific">Frigoribacterium faeni</name>
    <dbReference type="NCBI Taxonomy" id="145483"/>
    <lineage>
        <taxon>Bacteria</taxon>
        <taxon>Bacillati</taxon>
        <taxon>Actinomycetota</taxon>
        <taxon>Actinomycetes</taxon>
        <taxon>Micrococcales</taxon>
        <taxon>Microbacteriaceae</taxon>
        <taxon>Frigoribacterium</taxon>
    </lineage>
</organism>
<comment type="caution">
    <text evidence="5">The sequence shown here is derived from an EMBL/GenBank/DDBJ whole genome shotgun (WGS) entry which is preliminary data.</text>
</comment>
<dbReference type="EMBL" id="BJUV01000049">
    <property type="protein sequence ID" value="GEK84666.1"/>
    <property type="molecule type" value="Genomic_DNA"/>
</dbReference>
<protein>
    <recommendedName>
        <fullName evidence="8">Large exoprotein</fullName>
    </recommendedName>
</protein>
<dbReference type="Proteomes" id="UP000321154">
    <property type="component" value="Unassembled WGS sequence"/>
</dbReference>
<evidence type="ECO:0000256" key="3">
    <source>
        <dbReference type="SAM" id="Phobius"/>
    </source>
</evidence>
<evidence type="ECO:0000256" key="2">
    <source>
        <dbReference type="SAM" id="MobiDB-lite"/>
    </source>
</evidence>
<dbReference type="AlphaFoldDB" id="A0A7W3JIU9"/>
<feature type="compositionally biased region" description="Low complexity" evidence="2">
    <location>
        <begin position="309"/>
        <end position="319"/>
    </location>
</feature>
<feature type="region of interest" description="Disordered" evidence="2">
    <location>
        <begin position="202"/>
        <end position="221"/>
    </location>
</feature>
<evidence type="ECO:0000256" key="1">
    <source>
        <dbReference type="SAM" id="Coils"/>
    </source>
</evidence>
<feature type="transmembrane region" description="Helical" evidence="3">
    <location>
        <begin position="152"/>
        <end position="175"/>
    </location>
</feature>
<proteinExistence type="predicted"/>
<reference evidence="4 6" key="1">
    <citation type="submission" date="2019-07" db="EMBL/GenBank/DDBJ databases">
        <title>Whole genome shotgun sequence of Frigoribacterium faeni NBRC 103066.</title>
        <authorList>
            <person name="Hosoyama A."/>
            <person name="Uohara A."/>
            <person name="Ohji S."/>
            <person name="Ichikawa N."/>
        </authorList>
    </citation>
    <scope>NUCLEOTIDE SEQUENCE [LARGE SCALE GENOMIC DNA]</scope>
    <source>
        <strain evidence="4 6">NBRC 103066</strain>
    </source>
</reference>
<evidence type="ECO:0000313" key="5">
    <source>
        <dbReference type="EMBL" id="MBA8813652.1"/>
    </source>
</evidence>
<evidence type="ECO:0000313" key="4">
    <source>
        <dbReference type="EMBL" id="GEK84666.1"/>
    </source>
</evidence>
<keyword evidence="1" id="KW-0175">Coiled coil</keyword>
<keyword evidence="3" id="KW-0812">Transmembrane</keyword>
<dbReference type="Proteomes" id="UP000522688">
    <property type="component" value="Unassembled WGS sequence"/>
</dbReference>
<name>A0A7W3JIU9_9MICO</name>
<feature type="compositionally biased region" description="Low complexity" evidence="2">
    <location>
        <begin position="243"/>
        <end position="258"/>
    </location>
</feature>
<keyword evidence="3" id="KW-1133">Transmembrane helix</keyword>
<feature type="coiled-coil region" evidence="1">
    <location>
        <begin position="69"/>
        <end position="96"/>
    </location>
</feature>
<dbReference type="RefSeq" id="WP_146856986.1">
    <property type="nucleotide sequence ID" value="NZ_BAAAHR010000008.1"/>
</dbReference>
<evidence type="ECO:0008006" key="8">
    <source>
        <dbReference type="Google" id="ProtNLM"/>
    </source>
</evidence>
<feature type="region of interest" description="Disordered" evidence="2">
    <location>
        <begin position="291"/>
        <end position="328"/>
    </location>
</feature>
<reference evidence="5 7" key="2">
    <citation type="submission" date="2020-07" db="EMBL/GenBank/DDBJ databases">
        <title>Sequencing the genomes of 1000 actinobacteria strains.</title>
        <authorList>
            <person name="Klenk H.-P."/>
        </authorList>
    </citation>
    <scope>NUCLEOTIDE SEQUENCE [LARGE SCALE GENOMIC DNA]</scope>
    <source>
        <strain evidence="5 7">DSM 10309</strain>
    </source>
</reference>
<keyword evidence="3" id="KW-0472">Membrane</keyword>
<dbReference type="OrthoDB" id="5126350at2"/>
<evidence type="ECO:0000313" key="7">
    <source>
        <dbReference type="Proteomes" id="UP000522688"/>
    </source>
</evidence>